<gene>
    <name evidence="1" type="ORF">BIV23_26795</name>
</gene>
<evidence type="ECO:0008006" key="3">
    <source>
        <dbReference type="Google" id="ProtNLM"/>
    </source>
</evidence>
<evidence type="ECO:0000313" key="2">
    <source>
        <dbReference type="Proteomes" id="UP000179642"/>
    </source>
</evidence>
<dbReference type="SUPFAM" id="SSF54197">
    <property type="entry name" value="HIT-like"/>
    <property type="match status" value="1"/>
</dbReference>
<keyword evidence="2" id="KW-1185">Reference proteome</keyword>
<proteinExistence type="predicted"/>
<organism evidence="1 2">
    <name type="scientific">Streptomyces monashensis</name>
    <dbReference type="NCBI Taxonomy" id="1678012"/>
    <lineage>
        <taxon>Bacteria</taxon>
        <taxon>Bacillati</taxon>
        <taxon>Actinomycetota</taxon>
        <taxon>Actinomycetes</taxon>
        <taxon>Kitasatosporales</taxon>
        <taxon>Streptomycetaceae</taxon>
        <taxon>Streptomyces</taxon>
    </lineage>
</organism>
<dbReference type="AlphaFoldDB" id="A0A1S2Q5Z1"/>
<name>A0A1S2Q5Z1_9ACTN</name>
<dbReference type="Gene3D" id="3.30.428.10">
    <property type="entry name" value="HIT-like"/>
    <property type="match status" value="1"/>
</dbReference>
<reference evidence="1 2" key="1">
    <citation type="submission" date="2016-10" db="EMBL/GenBank/DDBJ databases">
        <title>Genome sequence of Streptomyces sp. MUSC 1.</title>
        <authorList>
            <person name="Lee L.-H."/>
            <person name="Ser H.-L."/>
            <person name="Law J.W.-F."/>
        </authorList>
    </citation>
    <scope>NUCLEOTIDE SEQUENCE [LARGE SCALE GENOMIC DNA]</scope>
    <source>
        <strain evidence="1 2">MUSC 1</strain>
    </source>
</reference>
<comment type="caution">
    <text evidence="1">The sequence shown here is derived from an EMBL/GenBank/DDBJ whole genome shotgun (WGS) entry which is preliminary data.</text>
</comment>
<accession>A0A1S2Q5Z1</accession>
<dbReference type="Proteomes" id="UP000179642">
    <property type="component" value="Unassembled WGS sequence"/>
</dbReference>
<dbReference type="EMBL" id="MLYO01000046">
    <property type="protein sequence ID" value="OIK01041.1"/>
    <property type="molecule type" value="Genomic_DNA"/>
</dbReference>
<dbReference type="InterPro" id="IPR036265">
    <property type="entry name" value="HIT-like_sf"/>
</dbReference>
<protein>
    <recommendedName>
        <fullName evidence="3">Diadenosine tetraphosphate hydrolase</fullName>
    </recommendedName>
</protein>
<evidence type="ECO:0000313" key="1">
    <source>
        <dbReference type="EMBL" id="OIK01041.1"/>
    </source>
</evidence>
<sequence>MTGCLGCDLLTGRRDLPGGVLHETAAWVVTHVVGSMNLGTLIVGPREHVVAIAELDDAAAAELGPLLRDTARVVESLCRPEQTYVCMWSHGRDARKHLHIAVQPVTAEVRARYGGLRSEQLQARMLADGVEPDIAEVEQFCDRARELFRAITNGSAAERS</sequence>
<dbReference type="OrthoDB" id="3690933at2"/>